<evidence type="ECO:0000256" key="3">
    <source>
        <dbReference type="ARBA" id="ARBA00022741"/>
    </source>
</evidence>
<keyword evidence="7" id="KW-0346">Stress response</keyword>
<dbReference type="InterPro" id="IPR057325">
    <property type="entry name" value="DeaD_dimer"/>
</dbReference>
<dbReference type="Pfam" id="PF00271">
    <property type="entry name" value="Helicase_C"/>
    <property type="match status" value="1"/>
</dbReference>
<dbReference type="GO" id="GO:0005829">
    <property type="term" value="C:cytosol"/>
    <property type="evidence" value="ECO:0007669"/>
    <property type="project" value="TreeGrafter"/>
</dbReference>
<dbReference type="InterPro" id="IPR011545">
    <property type="entry name" value="DEAD/DEAH_box_helicase_dom"/>
</dbReference>
<dbReference type="RefSeq" id="WP_095134097.1">
    <property type="nucleotide sequence ID" value="NZ_NIBG01000010.1"/>
</dbReference>
<evidence type="ECO:0000259" key="14">
    <source>
        <dbReference type="PROSITE" id="PS51192"/>
    </source>
</evidence>
<dbReference type="PANTHER" id="PTHR47959">
    <property type="entry name" value="ATP-DEPENDENT RNA HELICASE RHLE-RELATED"/>
    <property type="match status" value="1"/>
</dbReference>
<dbReference type="GO" id="GO:0003724">
    <property type="term" value="F:RNA helicase activity"/>
    <property type="evidence" value="ECO:0007669"/>
    <property type="project" value="UniProtKB-EC"/>
</dbReference>
<dbReference type="FunFam" id="3.40.50.300:FF:000108">
    <property type="entry name" value="ATP-dependent RNA helicase RhlE"/>
    <property type="match status" value="1"/>
</dbReference>
<dbReference type="CDD" id="cd12252">
    <property type="entry name" value="RRM_DbpA"/>
    <property type="match status" value="1"/>
</dbReference>
<dbReference type="InterPro" id="IPR014014">
    <property type="entry name" value="RNA_helicase_DEAD_Q_motif"/>
</dbReference>
<dbReference type="GO" id="GO:0003723">
    <property type="term" value="F:RNA binding"/>
    <property type="evidence" value="ECO:0007669"/>
    <property type="project" value="UniProtKB-ARBA"/>
</dbReference>
<dbReference type="CDD" id="cd18787">
    <property type="entry name" value="SF2_C_DEAD"/>
    <property type="match status" value="1"/>
</dbReference>
<evidence type="ECO:0000256" key="6">
    <source>
        <dbReference type="ARBA" id="ARBA00022840"/>
    </source>
</evidence>
<evidence type="ECO:0000256" key="8">
    <source>
        <dbReference type="ARBA" id="ARBA00038437"/>
    </source>
</evidence>
<keyword evidence="5 12" id="KW-0347">Helicase</keyword>
<protein>
    <recommendedName>
        <fullName evidence="10">ATP-dependent RNA helicase CshA</fullName>
        <ecNumber evidence="1">3.6.4.13</ecNumber>
    </recommendedName>
</protein>
<dbReference type="Gene3D" id="3.40.50.300">
    <property type="entry name" value="P-loop containing nucleotide triphosphate hydrolases"/>
    <property type="match status" value="2"/>
</dbReference>
<dbReference type="SMART" id="SM00490">
    <property type="entry name" value="HELICc"/>
    <property type="match status" value="1"/>
</dbReference>
<dbReference type="Proteomes" id="UP000216024">
    <property type="component" value="Unassembled WGS sequence"/>
</dbReference>
<evidence type="ECO:0000313" key="17">
    <source>
        <dbReference type="EMBL" id="PAB59031.1"/>
    </source>
</evidence>
<gene>
    <name evidence="17" type="ORF">CCE28_12675</name>
</gene>
<keyword evidence="4 12" id="KW-0378">Hydrolase</keyword>
<keyword evidence="3 12" id="KW-0547">Nucleotide-binding</keyword>
<evidence type="ECO:0000313" key="18">
    <source>
        <dbReference type="Proteomes" id="UP000216024"/>
    </source>
</evidence>
<keyword evidence="2" id="KW-0963">Cytoplasm</keyword>
<dbReference type="Pfam" id="PF03880">
    <property type="entry name" value="DbpA"/>
    <property type="match status" value="1"/>
</dbReference>
<dbReference type="CDD" id="cd00268">
    <property type="entry name" value="DEADc"/>
    <property type="match status" value="1"/>
</dbReference>
<comment type="similarity">
    <text evidence="8 12">Belongs to the DEAD box helicase family.</text>
</comment>
<dbReference type="EC" id="3.6.4.13" evidence="1"/>
<dbReference type="EMBL" id="NIBG01000010">
    <property type="protein sequence ID" value="PAB59031.1"/>
    <property type="molecule type" value="Genomic_DNA"/>
</dbReference>
<dbReference type="OrthoDB" id="9805696at2"/>
<organism evidence="17 18">
    <name type="scientific">Anaeromicrobium sediminis</name>
    <dbReference type="NCBI Taxonomy" id="1478221"/>
    <lineage>
        <taxon>Bacteria</taxon>
        <taxon>Bacillati</taxon>
        <taxon>Bacillota</taxon>
        <taxon>Clostridia</taxon>
        <taxon>Peptostreptococcales</taxon>
        <taxon>Thermotaleaceae</taxon>
        <taxon>Anaeromicrobium</taxon>
    </lineage>
</organism>
<dbReference type="PANTHER" id="PTHR47959:SF13">
    <property type="entry name" value="ATP-DEPENDENT RNA HELICASE RHLE"/>
    <property type="match status" value="1"/>
</dbReference>
<dbReference type="InterPro" id="IPR000629">
    <property type="entry name" value="RNA-helicase_DEAD-box_CS"/>
</dbReference>
<evidence type="ECO:0000256" key="5">
    <source>
        <dbReference type="ARBA" id="ARBA00022806"/>
    </source>
</evidence>
<feature type="domain" description="Helicase ATP-binding" evidence="14">
    <location>
        <begin position="35"/>
        <end position="207"/>
    </location>
</feature>
<dbReference type="SUPFAM" id="SSF52540">
    <property type="entry name" value="P-loop containing nucleoside triphosphate hydrolases"/>
    <property type="match status" value="1"/>
</dbReference>
<dbReference type="PROSITE" id="PS00039">
    <property type="entry name" value="DEAD_ATP_HELICASE"/>
    <property type="match status" value="1"/>
</dbReference>
<dbReference type="InterPro" id="IPR012677">
    <property type="entry name" value="Nucleotide-bd_a/b_plait_sf"/>
</dbReference>
<dbReference type="InterPro" id="IPR014001">
    <property type="entry name" value="Helicase_ATP-bd"/>
</dbReference>
<dbReference type="Pfam" id="PF00270">
    <property type="entry name" value="DEAD"/>
    <property type="match status" value="1"/>
</dbReference>
<evidence type="ECO:0000256" key="11">
    <source>
        <dbReference type="PROSITE-ProRule" id="PRU00552"/>
    </source>
</evidence>
<evidence type="ECO:0000256" key="9">
    <source>
        <dbReference type="ARBA" id="ARBA00047984"/>
    </source>
</evidence>
<dbReference type="PROSITE" id="PS51194">
    <property type="entry name" value="HELICASE_CTER"/>
    <property type="match status" value="1"/>
</dbReference>
<keyword evidence="6 12" id="KW-0067">ATP-binding</keyword>
<dbReference type="InterPro" id="IPR050079">
    <property type="entry name" value="DEAD_box_RNA_helicase"/>
</dbReference>
<accession>A0A267MHH6</accession>
<comment type="caution">
    <text evidence="17">The sequence shown here is derived from an EMBL/GenBank/DDBJ whole genome shotgun (WGS) entry which is preliminary data.</text>
</comment>
<name>A0A267MHH6_9FIRM</name>
<evidence type="ECO:0000256" key="2">
    <source>
        <dbReference type="ARBA" id="ARBA00022490"/>
    </source>
</evidence>
<evidence type="ECO:0000256" key="7">
    <source>
        <dbReference type="ARBA" id="ARBA00023016"/>
    </source>
</evidence>
<dbReference type="InterPro" id="IPR044742">
    <property type="entry name" value="DEAD/DEAH_RhlB"/>
</dbReference>
<evidence type="ECO:0000256" key="4">
    <source>
        <dbReference type="ARBA" id="ARBA00022801"/>
    </source>
</evidence>
<feature type="domain" description="Helicase C-terminal" evidence="15">
    <location>
        <begin position="218"/>
        <end position="379"/>
    </location>
</feature>
<proteinExistence type="inferred from homology"/>
<dbReference type="InterPro" id="IPR001650">
    <property type="entry name" value="Helicase_C-like"/>
</dbReference>
<dbReference type="AlphaFoldDB" id="A0A267MHH6"/>
<evidence type="ECO:0000256" key="1">
    <source>
        <dbReference type="ARBA" id="ARBA00012552"/>
    </source>
</evidence>
<dbReference type="Gene3D" id="3.30.70.330">
    <property type="match status" value="1"/>
</dbReference>
<feature type="short sequence motif" description="Q motif" evidence="11">
    <location>
        <begin position="4"/>
        <end position="32"/>
    </location>
</feature>
<evidence type="ECO:0000256" key="13">
    <source>
        <dbReference type="SAM" id="MobiDB-lite"/>
    </source>
</evidence>
<evidence type="ECO:0000259" key="16">
    <source>
        <dbReference type="PROSITE" id="PS51195"/>
    </source>
</evidence>
<evidence type="ECO:0000256" key="10">
    <source>
        <dbReference type="ARBA" id="ARBA00067932"/>
    </source>
</evidence>
<dbReference type="InterPro" id="IPR027417">
    <property type="entry name" value="P-loop_NTPase"/>
</dbReference>
<reference evidence="17 18" key="1">
    <citation type="submission" date="2017-06" db="EMBL/GenBank/DDBJ databases">
        <title>Draft genome sequence of anaerobic fermentative bacterium Anaeromicrobium sediminis DY2726D isolated from West Pacific Ocean sediments.</title>
        <authorList>
            <person name="Zeng X."/>
        </authorList>
    </citation>
    <scope>NUCLEOTIDE SEQUENCE [LARGE SCALE GENOMIC DNA]</scope>
    <source>
        <strain evidence="17 18">DY2726D</strain>
    </source>
</reference>
<dbReference type="InterPro" id="IPR005580">
    <property type="entry name" value="DbpA/CsdA_RNA-bd_dom"/>
</dbReference>
<dbReference type="GO" id="GO:0016787">
    <property type="term" value="F:hydrolase activity"/>
    <property type="evidence" value="ECO:0007669"/>
    <property type="project" value="UniProtKB-KW"/>
</dbReference>
<dbReference type="GO" id="GO:0005524">
    <property type="term" value="F:ATP binding"/>
    <property type="evidence" value="ECO:0007669"/>
    <property type="project" value="UniProtKB-KW"/>
</dbReference>
<comment type="catalytic activity">
    <reaction evidence="9">
        <text>ATP + H2O = ADP + phosphate + H(+)</text>
        <dbReference type="Rhea" id="RHEA:13065"/>
        <dbReference type="ChEBI" id="CHEBI:15377"/>
        <dbReference type="ChEBI" id="CHEBI:15378"/>
        <dbReference type="ChEBI" id="CHEBI:30616"/>
        <dbReference type="ChEBI" id="CHEBI:43474"/>
        <dbReference type="ChEBI" id="CHEBI:456216"/>
        <dbReference type="EC" id="3.6.4.13"/>
    </reaction>
</comment>
<feature type="domain" description="DEAD-box RNA helicase Q" evidence="16">
    <location>
        <begin position="4"/>
        <end position="32"/>
    </location>
</feature>
<dbReference type="Pfam" id="PF25399">
    <property type="entry name" value="DeaD_dimer"/>
    <property type="match status" value="1"/>
</dbReference>
<keyword evidence="18" id="KW-1185">Reference proteome</keyword>
<sequence>MEKVKFQELNCSDEIKRAIEDMGFEEATPIQAMAIPLVLEGKDVVGQAQTGTGKTAAFGIPLIDKINLKDRSTQGIILCPTRELAVQVSEEMSKISKYKKDLRIVPVFGGQPIDRQIKGLKRGAHIVIGTPGRVLDHMRRKTLKLQNLKVLILDEADEMLNMGFREDIETVIEGVENEERQTLLFSATMPKAILEIINKYQKDPQIVKVAHKELTTPNISQWYLEMKEKDKLEVLSRLVDMNNPKLSIVFCNTKKKVDEVTNLLQMRGYLVDKIHGDMKQSLRLNVIDKFKKADVEMLVATDVAARGLDIDDVECVFNYDVPSHEEYYVHRIGRTGRAGREGQAFSFVTKRDFYLLKNIMKYTKKKIKRKQIPSITDIENIKIEAFVTKLKDKIEEGKLKKYIDIVEKLMEDDDHTSVEIAAALLKMELEMGKSKDVEVISFGDNRDNKRGSNRRSGSLNDTGGKAGMVRMFINIGKQKRIRVNDVVGAIAGETGIRGNSIGDIDIYDNYTFVEIPEKDAEKVLKIMSKNTIKGNKIVIEPANGSNKRRRKRKPSSK</sequence>
<evidence type="ECO:0000256" key="12">
    <source>
        <dbReference type="RuleBase" id="RU000492"/>
    </source>
</evidence>
<dbReference type="PROSITE" id="PS51195">
    <property type="entry name" value="Q_MOTIF"/>
    <property type="match status" value="1"/>
</dbReference>
<evidence type="ECO:0000259" key="15">
    <source>
        <dbReference type="PROSITE" id="PS51194"/>
    </source>
</evidence>
<dbReference type="PROSITE" id="PS51192">
    <property type="entry name" value="HELICASE_ATP_BIND_1"/>
    <property type="match status" value="1"/>
</dbReference>
<feature type="region of interest" description="Disordered" evidence="13">
    <location>
        <begin position="442"/>
        <end position="463"/>
    </location>
</feature>
<dbReference type="SMART" id="SM00487">
    <property type="entry name" value="DEXDc"/>
    <property type="match status" value="1"/>
</dbReference>